<reference evidence="2 3" key="1">
    <citation type="journal article" date="2015" name="Genome Announc.">
        <title>Complete Genome Sequence of Methanosphaerula palustris E1-9CT, a Hydrogenotrophic Methanogen Isolated from a Minerotrophic Fen Peatland.</title>
        <authorList>
            <person name="Cadillo-Quiroz H."/>
            <person name="Browne P."/>
            <person name="Kyrpides N."/>
            <person name="Woyke T."/>
            <person name="Goodwin L."/>
            <person name="Detter C."/>
            <person name="Yavitt J.B."/>
            <person name="Zinder S.H."/>
        </authorList>
    </citation>
    <scope>NUCLEOTIDE SEQUENCE [LARGE SCALE GENOMIC DNA]</scope>
    <source>
        <strain evidence="3">ATCC BAA-1556 / DSM 19958 / E1-9c</strain>
    </source>
</reference>
<organism evidence="2 3">
    <name type="scientific">Methanosphaerula palustris (strain ATCC BAA-1556 / DSM 19958 / E1-9c)</name>
    <dbReference type="NCBI Taxonomy" id="521011"/>
    <lineage>
        <taxon>Archaea</taxon>
        <taxon>Methanobacteriati</taxon>
        <taxon>Methanobacteriota</taxon>
        <taxon>Stenosarchaea group</taxon>
        <taxon>Methanomicrobia</taxon>
        <taxon>Methanomicrobiales</taxon>
        <taxon>Methanoregulaceae</taxon>
        <taxon>Methanosphaerula</taxon>
    </lineage>
</organism>
<dbReference type="GeneID" id="25394094"/>
<name>B8GFG2_METPE</name>
<gene>
    <name evidence="2" type="ordered locus">Mpal_0639</name>
</gene>
<feature type="region of interest" description="Disordered" evidence="1">
    <location>
        <begin position="1"/>
        <end position="45"/>
    </location>
</feature>
<feature type="compositionally biased region" description="Basic and acidic residues" evidence="1">
    <location>
        <begin position="1"/>
        <end position="14"/>
    </location>
</feature>
<dbReference type="Proteomes" id="UP000002457">
    <property type="component" value="Chromosome"/>
</dbReference>
<evidence type="ECO:0000313" key="3">
    <source>
        <dbReference type="Proteomes" id="UP000002457"/>
    </source>
</evidence>
<proteinExistence type="predicted"/>
<accession>B8GFG2</accession>
<feature type="compositionally biased region" description="Basic and acidic residues" evidence="1">
    <location>
        <begin position="33"/>
        <end position="45"/>
    </location>
</feature>
<dbReference type="RefSeq" id="WP_012617329.1">
    <property type="nucleotide sequence ID" value="NC_011832.1"/>
</dbReference>
<evidence type="ECO:0000313" key="2">
    <source>
        <dbReference type="EMBL" id="ACL16010.1"/>
    </source>
</evidence>
<dbReference type="OrthoDB" id="23364at2157"/>
<protein>
    <submittedName>
        <fullName evidence="2">Uncharacterized protein</fullName>
    </submittedName>
</protein>
<sequence>MTEELLDKASKAVDEEQMTADSGSDEVQSLEPVTEKTPIEPHTMDSDVTESIDKVKLICPQCGESTLRAEFPDQYEVWLKCSSCNFFLGMSNEDWHRMENSPNINEKIAKMAKKK</sequence>
<dbReference type="STRING" id="521011.Mpal_0639"/>
<dbReference type="eggNOG" id="arCOG09446">
    <property type="taxonomic scope" value="Archaea"/>
</dbReference>
<dbReference type="HOGENOM" id="CLU_2103528_0_0_2"/>
<keyword evidence="3" id="KW-1185">Reference proteome</keyword>
<dbReference type="KEGG" id="mpl:Mpal_0639"/>
<dbReference type="AlphaFoldDB" id="B8GFG2"/>
<dbReference type="EMBL" id="CP001338">
    <property type="protein sequence ID" value="ACL16010.1"/>
    <property type="molecule type" value="Genomic_DNA"/>
</dbReference>
<evidence type="ECO:0000256" key="1">
    <source>
        <dbReference type="SAM" id="MobiDB-lite"/>
    </source>
</evidence>